<dbReference type="PROSITE" id="PS50297">
    <property type="entry name" value="ANK_REP_REGION"/>
    <property type="match status" value="2"/>
</dbReference>
<evidence type="ECO:0000256" key="2">
    <source>
        <dbReference type="ARBA" id="ARBA00023043"/>
    </source>
</evidence>
<feature type="repeat" description="ANK" evidence="3">
    <location>
        <begin position="39"/>
        <end position="60"/>
    </location>
</feature>
<accession>A0AAN6NKD8</accession>
<gene>
    <name evidence="4" type="ORF">QBC32DRAFT_225629</name>
</gene>
<evidence type="ECO:0000313" key="5">
    <source>
        <dbReference type="Proteomes" id="UP001303222"/>
    </source>
</evidence>
<dbReference type="PANTHER" id="PTHR24198:SF165">
    <property type="entry name" value="ANKYRIN REPEAT-CONTAINING PROTEIN-RELATED"/>
    <property type="match status" value="1"/>
</dbReference>
<dbReference type="Gene3D" id="1.25.40.20">
    <property type="entry name" value="Ankyrin repeat-containing domain"/>
    <property type="match status" value="1"/>
</dbReference>
<dbReference type="Proteomes" id="UP001303222">
    <property type="component" value="Unassembled WGS sequence"/>
</dbReference>
<dbReference type="PANTHER" id="PTHR24198">
    <property type="entry name" value="ANKYRIN REPEAT AND PROTEIN KINASE DOMAIN-CONTAINING PROTEIN"/>
    <property type="match status" value="1"/>
</dbReference>
<keyword evidence="5" id="KW-1185">Reference proteome</keyword>
<evidence type="ECO:0000256" key="1">
    <source>
        <dbReference type="ARBA" id="ARBA00022737"/>
    </source>
</evidence>
<feature type="non-terminal residue" evidence="4">
    <location>
        <position position="1"/>
    </location>
</feature>
<dbReference type="EMBL" id="MU859558">
    <property type="protein sequence ID" value="KAK3946709.1"/>
    <property type="molecule type" value="Genomic_DNA"/>
</dbReference>
<organism evidence="4 5">
    <name type="scientific">Pseudoneurospora amorphoporcata</name>
    <dbReference type="NCBI Taxonomy" id="241081"/>
    <lineage>
        <taxon>Eukaryota</taxon>
        <taxon>Fungi</taxon>
        <taxon>Dikarya</taxon>
        <taxon>Ascomycota</taxon>
        <taxon>Pezizomycotina</taxon>
        <taxon>Sordariomycetes</taxon>
        <taxon>Sordariomycetidae</taxon>
        <taxon>Sordariales</taxon>
        <taxon>Sordariaceae</taxon>
        <taxon>Pseudoneurospora</taxon>
    </lineage>
</organism>
<feature type="repeat" description="ANK" evidence="3">
    <location>
        <begin position="5"/>
        <end position="29"/>
    </location>
</feature>
<dbReference type="Pfam" id="PF12796">
    <property type="entry name" value="Ank_2"/>
    <property type="match status" value="1"/>
</dbReference>
<dbReference type="PROSITE" id="PS50088">
    <property type="entry name" value="ANK_REPEAT"/>
    <property type="match status" value="2"/>
</dbReference>
<keyword evidence="2 3" id="KW-0040">ANK repeat</keyword>
<evidence type="ECO:0000313" key="4">
    <source>
        <dbReference type="EMBL" id="KAK3946709.1"/>
    </source>
</evidence>
<reference evidence="4" key="1">
    <citation type="journal article" date="2023" name="Mol. Phylogenet. Evol.">
        <title>Genome-scale phylogeny and comparative genomics of the fungal order Sordariales.</title>
        <authorList>
            <person name="Hensen N."/>
            <person name="Bonometti L."/>
            <person name="Westerberg I."/>
            <person name="Brannstrom I.O."/>
            <person name="Guillou S."/>
            <person name="Cros-Aarteil S."/>
            <person name="Calhoun S."/>
            <person name="Haridas S."/>
            <person name="Kuo A."/>
            <person name="Mondo S."/>
            <person name="Pangilinan J."/>
            <person name="Riley R."/>
            <person name="LaButti K."/>
            <person name="Andreopoulos B."/>
            <person name="Lipzen A."/>
            <person name="Chen C."/>
            <person name="Yan M."/>
            <person name="Daum C."/>
            <person name="Ng V."/>
            <person name="Clum A."/>
            <person name="Steindorff A."/>
            <person name="Ohm R.A."/>
            <person name="Martin F."/>
            <person name="Silar P."/>
            <person name="Natvig D.O."/>
            <person name="Lalanne C."/>
            <person name="Gautier V."/>
            <person name="Ament-Velasquez S.L."/>
            <person name="Kruys A."/>
            <person name="Hutchinson M.I."/>
            <person name="Powell A.J."/>
            <person name="Barry K."/>
            <person name="Miller A.N."/>
            <person name="Grigoriev I.V."/>
            <person name="Debuchy R."/>
            <person name="Gladieux P."/>
            <person name="Hiltunen Thoren M."/>
            <person name="Johannesson H."/>
        </authorList>
    </citation>
    <scope>NUCLEOTIDE SEQUENCE</scope>
    <source>
        <strain evidence="4">CBS 626.80</strain>
    </source>
</reference>
<dbReference type="InterPro" id="IPR002110">
    <property type="entry name" value="Ankyrin_rpt"/>
</dbReference>
<proteinExistence type="predicted"/>
<keyword evidence="1" id="KW-0677">Repeat</keyword>
<reference evidence="4" key="2">
    <citation type="submission" date="2023-06" db="EMBL/GenBank/DDBJ databases">
        <authorList>
            <consortium name="Lawrence Berkeley National Laboratory"/>
            <person name="Mondo S.J."/>
            <person name="Hensen N."/>
            <person name="Bonometti L."/>
            <person name="Westerberg I."/>
            <person name="Brannstrom I.O."/>
            <person name="Guillou S."/>
            <person name="Cros-Aarteil S."/>
            <person name="Calhoun S."/>
            <person name="Haridas S."/>
            <person name="Kuo A."/>
            <person name="Pangilinan J."/>
            <person name="Riley R."/>
            <person name="Labutti K."/>
            <person name="Andreopoulos B."/>
            <person name="Lipzen A."/>
            <person name="Chen C."/>
            <person name="Yanf M."/>
            <person name="Daum C."/>
            <person name="Ng V."/>
            <person name="Clum A."/>
            <person name="Steindorff A."/>
            <person name="Ohm R."/>
            <person name="Martin F."/>
            <person name="Silar P."/>
            <person name="Natvig D."/>
            <person name="Lalanne C."/>
            <person name="Gautier V."/>
            <person name="Ament-Velasquez S.L."/>
            <person name="Kruys A."/>
            <person name="Hutchinson M.I."/>
            <person name="Powell A.J."/>
            <person name="Barry K."/>
            <person name="Miller A.N."/>
            <person name="Grigoriev I.V."/>
            <person name="Debuchy R."/>
            <person name="Gladieux P."/>
            <person name="Thoren M.H."/>
            <person name="Johannesson H."/>
        </authorList>
    </citation>
    <scope>NUCLEOTIDE SEQUENCE</scope>
    <source>
        <strain evidence="4">CBS 626.80</strain>
    </source>
</reference>
<dbReference type="SMART" id="SM00248">
    <property type="entry name" value="ANK"/>
    <property type="match status" value="1"/>
</dbReference>
<evidence type="ECO:0008006" key="6">
    <source>
        <dbReference type="Google" id="ProtNLM"/>
    </source>
</evidence>
<protein>
    <recommendedName>
        <fullName evidence="6">Ankyrin</fullName>
    </recommendedName>
</protein>
<dbReference type="SUPFAM" id="SSF48403">
    <property type="entry name" value="Ankyrin repeat"/>
    <property type="match status" value="1"/>
</dbReference>
<sequence>SQNQDEQTALHIAAEKGYKAVVKLLLDIGKVDADAQDRKGRTALHMTAEDGHKTVVNLLM</sequence>
<comment type="caution">
    <text evidence="4">The sequence shown here is derived from an EMBL/GenBank/DDBJ whole genome shotgun (WGS) entry which is preliminary data.</text>
</comment>
<dbReference type="InterPro" id="IPR036770">
    <property type="entry name" value="Ankyrin_rpt-contain_sf"/>
</dbReference>
<name>A0AAN6NKD8_9PEZI</name>
<evidence type="ECO:0000256" key="3">
    <source>
        <dbReference type="PROSITE-ProRule" id="PRU00023"/>
    </source>
</evidence>
<dbReference type="AlphaFoldDB" id="A0AAN6NKD8"/>